<dbReference type="WBParaSite" id="EgrG_000891500">
    <property type="protein sequence ID" value="EgrG_000891500"/>
    <property type="gene ID" value="EgrG_000891500"/>
</dbReference>
<dbReference type="AlphaFoldDB" id="A0A068WFV1"/>
<name>A0A068WFV1_ECHGR</name>
<reference evidence="1" key="2">
    <citation type="submission" date="2014-06" db="EMBL/GenBank/DDBJ databases">
        <authorList>
            <person name="Aslett M."/>
        </authorList>
    </citation>
    <scope>NUCLEOTIDE SEQUENCE</scope>
</reference>
<dbReference type="Proteomes" id="UP000492820">
    <property type="component" value="Unassembled WGS sequence"/>
</dbReference>
<evidence type="ECO:0000313" key="3">
    <source>
        <dbReference type="WBParaSite" id="EgrG_000891500"/>
    </source>
</evidence>
<dbReference type="EMBL" id="LK028576">
    <property type="protein sequence ID" value="CDS16490.1"/>
    <property type="molecule type" value="Genomic_DNA"/>
</dbReference>
<proteinExistence type="predicted"/>
<accession>A0A068WFV1</accession>
<evidence type="ECO:0000313" key="2">
    <source>
        <dbReference type="Proteomes" id="UP000492820"/>
    </source>
</evidence>
<evidence type="ECO:0000313" key="1">
    <source>
        <dbReference type="EMBL" id="CDS16490.1"/>
    </source>
</evidence>
<sequence length="86" mass="9500">MQNPRATTAEKSAISLENALHQETRTTLVVVATFSAIIARVMVTSPATALNRVITKGQRFGVLTPFMKIPIGFHIYTQVLNYARLL</sequence>
<organism evidence="1">
    <name type="scientific">Echinococcus granulosus</name>
    <name type="common">Hydatid tapeworm</name>
    <dbReference type="NCBI Taxonomy" id="6210"/>
    <lineage>
        <taxon>Eukaryota</taxon>
        <taxon>Metazoa</taxon>
        <taxon>Spiralia</taxon>
        <taxon>Lophotrochozoa</taxon>
        <taxon>Platyhelminthes</taxon>
        <taxon>Cestoda</taxon>
        <taxon>Eucestoda</taxon>
        <taxon>Cyclophyllidea</taxon>
        <taxon>Taeniidae</taxon>
        <taxon>Echinococcus</taxon>
        <taxon>Echinococcus granulosus group</taxon>
    </lineage>
</organism>
<reference evidence="3" key="3">
    <citation type="submission" date="2020-10" db="UniProtKB">
        <authorList>
            <consortium name="WormBaseParasite"/>
        </authorList>
    </citation>
    <scope>IDENTIFICATION</scope>
</reference>
<reference evidence="1 2" key="1">
    <citation type="journal article" date="2013" name="Nature">
        <title>The genomes of four tapeworm species reveal adaptations to parasitism.</title>
        <authorList>
            <person name="Tsai I.J."/>
            <person name="Zarowiecki M."/>
            <person name="Holroyd N."/>
            <person name="Garciarrubio A."/>
            <person name="Sanchez-Flores A."/>
            <person name="Brooks K.L."/>
            <person name="Tracey A."/>
            <person name="Bobes R.J."/>
            <person name="Fragoso G."/>
            <person name="Sciutto E."/>
            <person name="Aslett M."/>
            <person name="Beasley H."/>
            <person name="Bennett H.M."/>
            <person name="Cai J."/>
            <person name="Camicia F."/>
            <person name="Clark R."/>
            <person name="Cucher M."/>
            <person name="De Silva N."/>
            <person name="Day T.A."/>
            <person name="Deplazes P."/>
            <person name="Estrada K."/>
            <person name="Fernandez C."/>
            <person name="Holland P.W."/>
            <person name="Hou J."/>
            <person name="Hu S."/>
            <person name="Huckvale T."/>
            <person name="Hung S.S."/>
            <person name="Kamenetzky L."/>
            <person name="Keane J.A."/>
            <person name="Kiss F."/>
            <person name="Koziol U."/>
            <person name="Lambert O."/>
            <person name="Liu K."/>
            <person name="Luo X."/>
            <person name="Luo Y."/>
            <person name="Macchiaroli N."/>
            <person name="Nichol S."/>
            <person name="Paps J."/>
            <person name="Parkinson J."/>
            <person name="Pouchkina-Stantcheva N."/>
            <person name="Riddiford N."/>
            <person name="Rosenzvit M."/>
            <person name="Salinas G."/>
            <person name="Wasmuth J.D."/>
            <person name="Zamanian M."/>
            <person name="Zheng Y."/>
            <person name="Cai X."/>
            <person name="Soberon X."/>
            <person name="Olson P.D."/>
            <person name="Laclette J.P."/>
            <person name="Brehm K."/>
            <person name="Berriman M."/>
            <person name="Garciarrubio A."/>
            <person name="Bobes R.J."/>
            <person name="Fragoso G."/>
            <person name="Sanchez-Flores A."/>
            <person name="Estrada K."/>
            <person name="Cevallos M.A."/>
            <person name="Morett E."/>
            <person name="Gonzalez V."/>
            <person name="Portillo T."/>
            <person name="Ochoa-Leyva A."/>
            <person name="Jose M.V."/>
            <person name="Sciutto E."/>
            <person name="Landa A."/>
            <person name="Jimenez L."/>
            <person name="Valdes V."/>
            <person name="Carrero J.C."/>
            <person name="Larralde C."/>
            <person name="Morales-Montor J."/>
            <person name="Limon-Lason J."/>
            <person name="Soberon X."/>
            <person name="Laclette J.P."/>
        </authorList>
    </citation>
    <scope>NUCLEOTIDE SEQUENCE [LARGE SCALE GENOMIC DNA]</scope>
</reference>
<gene>
    <name evidence="1" type="ORF">EgrG_000891500</name>
</gene>
<protein>
    <submittedName>
        <fullName evidence="3">Sideroflexin-4</fullName>
    </submittedName>
</protein>